<proteinExistence type="inferred from homology"/>
<dbReference type="SUPFAM" id="SSF52540">
    <property type="entry name" value="P-loop containing nucleoside triphosphate hydrolases"/>
    <property type="match status" value="1"/>
</dbReference>
<evidence type="ECO:0000256" key="1">
    <source>
        <dbReference type="ARBA" id="ARBA00005417"/>
    </source>
</evidence>
<dbReference type="SMART" id="SM00382">
    <property type="entry name" value="AAA"/>
    <property type="match status" value="1"/>
</dbReference>
<dbReference type="GO" id="GO:0005524">
    <property type="term" value="F:ATP binding"/>
    <property type="evidence" value="ECO:0007669"/>
    <property type="project" value="UniProtKB-KW"/>
</dbReference>
<dbReference type="PANTHER" id="PTHR42781:SF4">
    <property type="entry name" value="SPERMIDINE_PUTRESCINE IMPORT ATP-BINDING PROTEIN POTA"/>
    <property type="match status" value="1"/>
</dbReference>
<dbReference type="FunFam" id="3.40.50.300:FF:000042">
    <property type="entry name" value="Maltose/maltodextrin ABC transporter, ATP-binding protein"/>
    <property type="match status" value="1"/>
</dbReference>
<dbReference type="PROSITE" id="PS50893">
    <property type="entry name" value="ABC_TRANSPORTER_2"/>
    <property type="match status" value="1"/>
</dbReference>
<evidence type="ECO:0000313" key="6">
    <source>
        <dbReference type="EMBL" id="RCK41499.1"/>
    </source>
</evidence>
<organism evidence="6 7">
    <name type="scientific">Thalassospira profundimaris</name>
    <dbReference type="NCBI Taxonomy" id="502049"/>
    <lineage>
        <taxon>Bacteria</taxon>
        <taxon>Pseudomonadati</taxon>
        <taxon>Pseudomonadota</taxon>
        <taxon>Alphaproteobacteria</taxon>
        <taxon>Rhodospirillales</taxon>
        <taxon>Thalassospiraceae</taxon>
        <taxon>Thalassospira</taxon>
    </lineage>
</organism>
<evidence type="ECO:0000259" key="5">
    <source>
        <dbReference type="PROSITE" id="PS50893"/>
    </source>
</evidence>
<keyword evidence="4 6" id="KW-0067">ATP-binding</keyword>
<keyword evidence="3" id="KW-0547">Nucleotide-binding</keyword>
<dbReference type="InterPro" id="IPR050093">
    <property type="entry name" value="ABC_SmlMolc_Importer"/>
</dbReference>
<evidence type="ECO:0000256" key="2">
    <source>
        <dbReference type="ARBA" id="ARBA00022448"/>
    </source>
</evidence>
<evidence type="ECO:0000313" key="7">
    <source>
        <dbReference type="Proteomes" id="UP000252517"/>
    </source>
</evidence>
<dbReference type="InterPro" id="IPR027417">
    <property type="entry name" value="P-loop_NTPase"/>
</dbReference>
<dbReference type="PANTHER" id="PTHR42781">
    <property type="entry name" value="SPERMIDINE/PUTRESCINE IMPORT ATP-BINDING PROTEIN POTA"/>
    <property type="match status" value="1"/>
</dbReference>
<dbReference type="AlphaFoldDB" id="A0A367WJS7"/>
<dbReference type="GO" id="GO:0140359">
    <property type="term" value="F:ABC-type transporter activity"/>
    <property type="evidence" value="ECO:0007669"/>
    <property type="project" value="UniProtKB-ARBA"/>
</dbReference>
<dbReference type="InterPro" id="IPR003593">
    <property type="entry name" value="AAA+_ATPase"/>
</dbReference>
<accession>A0A367WJS7</accession>
<dbReference type="Proteomes" id="UP000252517">
    <property type="component" value="Unassembled WGS sequence"/>
</dbReference>
<dbReference type="Pfam" id="PF00005">
    <property type="entry name" value="ABC_tran"/>
    <property type="match status" value="1"/>
</dbReference>
<reference evidence="6 7" key="1">
    <citation type="submission" date="2014-07" db="EMBL/GenBank/DDBJ databases">
        <title>Draft genome sequence of Thalassospira profundimaris S25-3-2.</title>
        <authorList>
            <person name="Lai Q."/>
            <person name="Shao Z."/>
        </authorList>
    </citation>
    <scope>NUCLEOTIDE SEQUENCE [LARGE SCALE GENOMIC DNA]</scope>
    <source>
        <strain evidence="6 7">S25-3-2</strain>
    </source>
</reference>
<sequence length="344" mass="37308">MSDAKFLSLEKLTLSYGKNVAVPEMDLDIGKGELVALLGPSGCGKTTTMRAIAGLLTPSSGSIRLDGVDITRTPANKRPVGLVFQSYALFPHLNVYENVAFGLRLMGVKGNDLDTRVKQGLKTVGLEKFTTRKPAELSGGQQQRVSLARSMVMEPKVLLLDEPLSNLDARLRLEMRTELQRVQKESGVTMIFVTHDQVEALAMADRIIVMKDGLIEQIGTPEQIYNHPVSDFVADFVGFENVFALHNGMLKTGEHEIDLHGTVPAHTRGLAWRPGTITLGSGPYRGKVRGTSFAGGTREYLLDTPLGQIKAECDASLPVHPFGGEVAFDLNVKKAAPLARFGGL</sequence>
<evidence type="ECO:0000256" key="3">
    <source>
        <dbReference type="ARBA" id="ARBA00022741"/>
    </source>
</evidence>
<dbReference type="OrthoDB" id="9790614at2"/>
<evidence type="ECO:0000256" key="4">
    <source>
        <dbReference type="ARBA" id="ARBA00022840"/>
    </source>
</evidence>
<comment type="similarity">
    <text evidence="1">Belongs to the ABC transporter superfamily.</text>
</comment>
<protein>
    <submittedName>
        <fullName evidence="6">ABC transporter ATP-binding protein</fullName>
    </submittedName>
</protein>
<feature type="domain" description="ABC transporter" evidence="5">
    <location>
        <begin position="7"/>
        <end position="237"/>
    </location>
</feature>
<gene>
    <name evidence="6" type="ORF">TH25_23535</name>
</gene>
<dbReference type="PROSITE" id="PS00211">
    <property type="entry name" value="ABC_TRANSPORTER_1"/>
    <property type="match status" value="1"/>
</dbReference>
<dbReference type="GO" id="GO:0016887">
    <property type="term" value="F:ATP hydrolysis activity"/>
    <property type="evidence" value="ECO:0007669"/>
    <property type="project" value="InterPro"/>
</dbReference>
<dbReference type="RefSeq" id="WP_114090529.1">
    <property type="nucleotide sequence ID" value="NZ_JPWH01000033.1"/>
</dbReference>
<dbReference type="InterPro" id="IPR003439">
    <property type="entry name" value="ABC_transporter-like_ATP-bd"/>
</dbReference>
<dbReference type="GO" id="GO:0043190">
    <property type="term" value="C:ATP-binding cassette (ABC) transporter complex"/>
    <property type="evidence" value="ECO:0007669"/>
    <property type="project" value="UniProtKB-ARBA"/>
</dbReference>
<dbReference type="EMBL" id="JPWH01000033">
    <property type="protein sequence ID" value="RCK41499.1"/>
    <property type="molecule type" value="Genomic_DNA"/>
</dbReference>
<comment type="caution">
    <text evidence="6">The sequence shown here is derived from an EMBL/GenBank/DDBJ whole genome shotgun (WGS) entry which is preliminary data.</text>
</comment>
<keyword evidence="2" id="KW-0813">Transport</keyword>
<dbReference type="Gene3D" id="3.40.50.300">
    <property type="entry name" value="P-loop containing nucleotide triphosphate hydrolases"/>
    <property type="match status" value="1"/>
</dbReference>
<dbReference type="InterPro" id="IPR017871">
    <property type="entry name" value="ABC_transporter-like_CS"/>
</dbReference>
<name>A0A367WJS7_9PROT</name>